<dbReference type="InterPro" id="IPR003445">
    <property type="entry name" value="Cat_transpt"/>
</dbReference>
<reference evidence="12" key="1">
    <citation type="submission" date="2016-10" db="EMBL/GenBank/DDBJ databases">
        <authorList>
            <person name="Varghese N."/>
            <person name="Submissions S."/>
        </authorList>
    </citation>
    <scope>NUCLEOTIDE SEQUENCE [LARGE SCALE GENOMIC DNA]</scope>
    <source>
        <strain evidence="12">DSM 5463</strain>
    </source>
</reference>
<gene>
    <name evidence="11" type="ORF">SAMN05660865_00801</name>
</gene>
<evidence type="ECO:0000313" key="11">
    <source>
        <dbReference type="EMBL" id="SEF70753.1"/>
    </source>
</evidence>
<evidence type="ECO:0000256" key="10">
    <source>
        <dbReference type="SAM" id="Phobius"/>
    </source>
</evidence>
<evidence type="ECO:0000256" key="6">
    <source>
        <dbReference type="ARBA" id="ARBA00022958"/>
    </source>
</evidence>
<keyword evidence="3" id="KW-1003">Cell membrane</keyword>
<protein>
    <submittedName>
        <fullName evidence="11">Trk system potassium uptake protein TrkH</fullName>
    </submittedName>
</protein>
<keyword evidence="7 10" id="KW-1133">Transmembrane helix</keyword>
<evidence type="ECO:0000256" key="3">
    <source>
        <dbReference type="ARBA" id="ARBA00022475"/>
    </source>
</evidence>
<evidence type="ECO:0000256" key="7">
    <source>
        <dbReference type="ARBA" id="ARBA00022989"/>
    </source>
</evidence>
<proteinExistence type="predicted"/>
<feature type="transmembrane region" description="Helical" evidence="10">
    <location>
        <begin position="197"/>
        <end position="221"/>
    </location>
</feature>
<keyword evidence="4" id="KW-0633">Potassium transport</keyword>
<feature type="transmembrane region" description="Helical" evidence="10">
    <location>
        <begin position="233"/>
        <end position="254"/>
    </location>
</feature>
<comment type="subcellular location">
    <subcellularLocation>
        <location evidence="1">Cell membrane</location>
        <topology evidence="1">Multi-pass membrane protein</topology>
    </subcellularLocation>
</comment>
<feature type="transmembrane region" description="Helical" evidence="10">
    <location>
        <begin position="164"/>
        <end position="185"/>
    </location>
</feature>
<feature type="transmembrane region" description="Helical" evidence="10">
    <location>
        <begin position="356"/>
        <end position="376"/>
    </location>
</feature>
<feature type="transmembrane region" description="Helical" evidence="10">
    <location>
        <begin position="408"/>
        <end position="433"/>
    </location>
</feature>
<evidence type="ECO:0000256" key="1">
    <source>
        <dbReference type="ARBA" id="ARBA00004651"/>
    </source>
</evidence>
<evidence type="ECO:0000256" key="5">
    <source>
        <dbReference type="ARBA" id="ARBA00022692"/>
    </source>
</evidence>
<organism evidence="11 12">
    <name type="scientific">Caloramator fervidus</name>
    <dbReference type="NCBI Taxonomy" id="29344"/>
    <lineage>
        <taxon>Bacteria</taxon>
        <taxon>Bacillati</taxon>
        <taxon>Bacillota</taxon>
        <taxon>Clostridia</taxon>
        <taxon>Eubacteriales</taxon>
        <taxon>Clostridiaceae</taxon>
        <taxon>Caloramator</taxon>
    </lineage>
</organism>
<feature type="transmembrane region" description="Helical" evidence="10">
    <location>
        <begin position="50"/>
        <end position="69"/>
    </location>
</feature>
<keyword evidence="8" id="KW-0406">Ion transport</keyword>
<feature type="transmembrane region" description="Helical" evidence="10">
    <location>
        <begin position="317"/>
        <end position="335"/>
    </location>
</feature>
<feature type="transmembrane region" description="Helical" evidence="10">
    <location>
        <begin position="132"/>
        <end position="152"/>
    </location>
</feature>
<keyword evidence="6" id="KW-0630">Potassium</keyword>
<dbReference type="InterPro" id="IPR004772">
    <property type="entry name" value="TrkH"/>
</dbReference>
<evidence type="ECO:0000256" key="4">
    <source>
        <dbReference type="ARBA" id="ARBA00022538"/>
    </source>
</evidence>
<keyword evidence="5 10" id="KW-0812">Transmembrane</keyword>
<dbReference type="AlphaFoldDB" id="A0A1H5U6V5"/>
<dbReference type="PANTHER" id="PTHR32024:SF1">
    <property type="entry name" value="KTR SYSTEM POTASSIUM UPTAKE PROTEIN B"/>
    <property type="match status" value="1"/>
</dbReference>
<accession>A0A1H5U6V5</accession>
<evidence type="ECO:0000256" key="8">
    <source>
        <dbReference type="ARBA" id="ARBA00023065"/>
    </source>
</evidence>
<evidence type="ECO:0000313" key="12">
    <source>
        <dbReference type="Proteomes" id="UP000242850"/>
    </source>
</evidence>
<keyword evidence="9 10" id="KW-0472">Membrane</keyword>
<keyword evidence="12" id="KW-1185">Reference proteome</keyword>
<evidence type="ECO:0000256" key="9">
    <source>
        <dbReference type="ARBA" id="ARBA00023136"/>
    </source>
</evidence>
<dbReference type="NCBIfam" id="TIGR00933">
    <property type="entry name" value="2a38"/>
    <property type="match status" value="1"/>
</dbReference>
<dbReference type="EMBL" id="FNUK01000008">
    <property type="protein sequence ID" value="SEF70753.1"/>
    <property type="molecule type" value="Genomic_DNA"/>
</dbReference>
<sequence length="453" mass="49090">MFFKEGEDGVKVYRLQPVQILALGFAAVILIGALLLKLPISSSNGQSTPFIDCLFTATSAVCVTGLVTLDTGTYWSLFGQIVILILIQVGGLGFMTFATLIAIILGRKITLKERLIMQEAYNAFNIQGIVKLAIYVMTITFSIEALGAIFLATQFVPEYGWKKGIYFGIFHSVSAFCNAGFDLIGGFRSLTPYVENVVMNLTIMSLIVIGGLGFGVISEIITNRNYKKLSLHAKVVIFATFILIGLGALSFLVLEYNNSKTLGSLSLKGKILSSLFASITPRTAGFNTINLSDMTVASKFLTIILMFIGASPGSTGGGIKTSTATLILMTVLSVIRGREDTELLKRRIPKDLVYRAIAITFISFILVIVVTMILSITQEGDFMEFLYEATSAFGTVGLDLGLSPRLNLIGKIVIIFTMYSGRVGPLTLALAFARKQLCVSKAIKYPEDKILVG</sequence>
<keyword evidence="2" id="KW-0813">Transport</keyword>
<feature type="transmembrane region" description="Helical" evidence="10">
    <location>
        <begin position="20"/>
        <end position="38"/>
    </location>
</feature>
<feature type="transmembrane region" description="Helical" evidence="10">
    <location>
        <begin position="291"/>
        <end position="311"/>
    </location>
</feature>
<dbReference type="GO" id="GO:0005886">
    <property type="term" value="C:plasma membrane"/>
    <property type="evidence" value="ECO:0007669"/>
    <property type="project" value="UniProtKB-SubCell"/>
</dbReference>
<feature type="transmembrane region" description="Helical" evidence="10">
    <location>
        <begin position="81"/>
        <end position="105"/>
    </location>
</feature>
<dbReference type="GO" id="GO:0015379">
    <property type="term" value="F:potassium:chloride symporter activity"/>
    <property type="evidence" value="ECO:0007669"/>
    <property type="project" value="InterPro"/>
</dbReference>
<dbReference type="Proteomes" id="UP000242850">
    <property type="component" value="Unassembled WGS sequence"/>
</dbReference>
<dbReference type="RefSeq" id="WP_103895800.1">
    <property type="nucleotide sequence ID" value="NZ_FNUK01000008.1"/>
</dbReference>
<dbReference type="Pfam" id="PF02386">
    <property type="entry name" value="TrkH"/>
    <property type="match status" value="1"/>
</dbReference>
<dbReference type="PANTHER" id="PTHR32024">
    <property type="entry name" value="TRK SYSTEM POTASSIUM UPTAKE PROTEIN TRKG-RELATED"/>
    <property type="match status" value="1"/>
</dbReference>
<evidence type="ECO:0000256" key="2">
    <source>
        <dbReference type="ARBA" id="ARBA00022448"/>
    </source>
</evidence>
<name>A0A1H5U6V5_9CLOT</name>
<dbReference type="OrthoDB" id="9810952at2"/>